<name>A0AAU4K7J4_9NOCA</name>
<feature type="region of interest" description="Disordered" evidence="1">
    <location>
        <begin position="424"/>
        <end position="591"/>
    </location>
</feature>
<evidence type="ECO:0000256" key="2">
    <source>
        <dbReference type="SAM" id="Phobius"/>
    </source>
</evidence>
<feature type="compositionally biased region" description="Acidic residues" evidence="1">
    <location>
        <begin position="540"/>
        <end position="580"/>
    </location>
</feature>
<feature type="transmembrane region" description="Helical" evidence="2">
    <location>
        <begin position="28"/>
        <end position="46"/>
    </location>
</feature>
<dbReference type="InterPro" id="IPR050445">
    <property type="entry name" value="Bact_polysacc_biosynth/exp"/>
</dbReference>
<dbReference type="PANTHER" id="PTHR32309:SF31">
    <property type="entry name" value="CAPSULAR EXOPOLYSACCHARIDE FAMILY"/>
    <property type="match status" value="1"/>
</dbReference>
<dbReference type="Proteomes" id="UP001432128">
    <property type="component" value="Chromosome"/>
</dbReference>
<feature type="compositionally biased region" description="Low complexity" evidence="1">
    <location>
        <begin position="424"/>
        <end position="443"/>
    </location>
</feature>
<sequence>MKQNTRTPSMGNEPTVDLLGHLRGLLKVAPIAIVIAIVVALGVFGYQSASAQRYQASVVAQIVTPGAAASGQSGPTSTDAATAAGPFVALASDQQVLAQIAKTSGLRLDPSQLSADIVVAASTVPGIVDVTAEAGSAQDASTLAKAVVSTLDSTYVQRQQSAASAPASNGMSTGLQALTTQLQSLTSQLDGVITADGPAAGILAALKSQIGQLQQQQQTAASATQPITAATQRLILLSQPAGGPKAASIPPIAIAGVAGLLALILAAELLVFARSFLGRSVNREWSRRIGRRAHAVVDIPRRGEEISTSTLAAVARVSGPVLIVASEQVRGVVARIVAHVHGRVDGRDIDDDDWTPDERDHSLAVVVVRDGQVERARVAKALETLAAWNIPSILVVAPSGRGSFSLPGGLAVAFRKPSETAAPVRASAAPATGSAPAGPASAPIAPPPPITPNDPAAGYLPYRPLAPEGANGMAAVPTRATSGAQSNGTQVHPAPVQQTPVPEQDSVAEHGDAIDQPAGADEDPASVEEQVPDENAVAEQDVEADQDAESDEAESSDEVAAESFSDDADADSDSDSETIDATERTPQSTHS</sequence>
<dbReference type="EMBL" id="CP108021">
    <property type="protein sequence ID" value="WUM22113.1"/>
    <property type="molecule type" value="Genomic_DNA"/>
</dbReference>
<dbReference type="AlphaFoldDB" id="A0AAU4K7J4"/>
<keyword evidence="2" id="KW-1133">Transmembrane helix</keyword>
<evidence type="ECO:0008006" key="5">
    <source>
        <dbReference type="Google" id="ProtNLM"/>
    </source>
</evidence>
<evidence type="ECO:0000313" key="4">
    <source>
        <dbReference type="Proteomes" id="UP001432128"/>
    </source>
</evidence>
<feature type="compositionally biased region" description="Polar residues" evidence="1">
    <location>
        <begin position="479"/>
        <end position="501"/>
    </location>
</feature>
<reference evidence="3 4" key="1">
    <citation type="submission" date="2022-10" db="EMBL/GenBank/DDBJ databases">
        <title>The complete genomes of actinobacterial strains from the NBC collection.</title>
        <authorList>
            <person name="Joergensen T.S."/>
            <person name="Alvarez Arevalo M."/>
            <person name="Sterndorff E.B."/>
            <person name="Faurdal D."/>
            <person name="Vuksanovic O."/>
            <person name="Mourched A.-S."/>
            <person name="Charusanti P."/>
            <person name="Shaw S."/>
            <person name="Blin K."/>
            <person name="Weber T."/>
        </authorList>
    </citation>
    <scope>NUCLEOTIDE SEQUENCE [LARGE SCALE GENOMIC DNA]</scope>
    <source>
        <strain evidence="3 4">NBC_00319</strain>
    </source>
</reference>
<dbReference type="RefSeq" id="WP_328859046.1">
    <property type="nucleotide sequence ID" value="NZ_CP108021.1"/>
</dbReference>
<feature type="compositionally biased region" description="Acidic residues" evidence="1">
    <location>
        <begin position="520"/>
        <end position="532"/>
    </location>
</feature>
<feature type="transmembrane region" description="Helical" evidence="2">
    <location>
        <begin position="252"/>
        <end position="273"/>
    </location>
</feature>
<proteinExistence type="predicted"/>
<organism evidence="3 4">
    <name type="scientific">Williamsia herbipolensis</name>
    <dbReference type="NCBI Taxonomy" id="1603258"/>
    <lineage>
        <taxon>Bacteria</taxon>
        <taxon>Bacillati</taxon>
        <taxon>Actinomycetota</taxon>
        <taxon>Actinomycetes</taxon>
        <taxon>Mycobacteriales</taxon>
        <taxon>Nocardiaceae</taxon>
        <taxon>Williamsia</taxon>
    </lineage>
</organism>
<evidence type="ECO:0000256" key="1">
    <source>
        <dbReference type="SAM" id="MobiDB-lite"/>
    </source>
</evidence>
<keyword evidence="4" id="KW-1185">Reference proteome</keyword>
<protein>
    <recommendedName>
        <fullName evidence="5">Capsular polysaccharide biosynthesis protein</fullName>
    </recommendedName>
</protein>
<dbReference type="KEGG" id="whr:OG579_10255"/>
<keyword evidence="2" id="KW-0472">Membrane</keyword>
<gene>
    <name evidence="3" type="ORF">OG579_10255</name>
</gene>
<accession>A0AAU4K7J4</accession>
<evidence type="ECO:0000313" key="3">
    <source>
        <dbReference type="EMBL" id="WUM22113.1"/>
    </source>
</evidence>
<dbReference type="PANTHER" id="PTHR32309">
    <property type="entry name" value="TYROSINE-PROTEIN KINASE"/>
    <property type="match status" value="1"/>
</dbReference>
<keyword evidence="2" id="KW-0812">Transmembrane</keyword>